<dbReference type="RefSeq" id="WP_027827312.1">
    <property type="nucleotide sequence ID" value="NZ_AUEH01000001.1"/>
</dbReference>
<dbReference type="EMBL" id="AZFW01000032">
    <property type="protein sequence ID" value="KRM28491.1"/>
    <property type="molecule type" value="Genomic_DNA"/>
</dbReference>
<keyword evidence="3" id="KW-1003">Cell membrane</keyword>
<accession>A0A0R1XKL9</accession>
<feature type="domain" description="ABC transmembrane type-1" evidence="9">
    <location>
        <begin position="17"/>
        <end position="200"/>
    </location>
</feature>
<dbReference type="SUPFAM" id="SSF161098">
    <property type="entry name" value="MetI-like"/>
    <property type="match status" value="1"/>
</dbReference>
<evidence type="ECO:0000256" key="1">
    <source>
        <dbReference type="ARBA" id="ARBA00004651"/>
    </source>
</evidence>
<feature type="transmembrane region" description="Helical" evidence="8">
    <location>
        <begin position="181"/>
        <end position="204"/>
    </location>
</feature>
<keyword evidence="5" id="KW-0029">Amino-acid transport</keyword>
<dbReference type="InterPro" id="IPR000515">
    <property type="entry name" value="MetI-like"/>
</dbReference>
<comment type="subcellular location">
    <subcellularLocation>
        <location evidence="1 8">Cell membrane</location>
        <topology evidence="1 8">Multi-pass membrane protein</topology>
    </subcellularLocation>
</comment>
<evidence type="ECO:0000313" key="11">
    <source>
        <dbReference type="Proteomes" id="UP000050949"/>
    </source>
</evidence>
<dbReference type="PANTHER" id="PTHR30614:SF0">
    <property type="entry name" value="L-CYSTINE TRANSPORT SYSTEM PERMEASE PROTEIN TCYL"/>
    <property type="match status" value="1"/>
</dbReference>
<dbReference type="GO" id="GO:0006865">
    <property type="term" value="P:amino acid transport"/>
    <property type="evidence" value="ECO:0007669"/>
    <property type="project" value="UniProtKB-KW"/>
</dbReference>
<keyword evidence="7 8" id="KW-0472">Membrane</keyword>
<dbReference type="PATRIC" id="fig|1122147.4.peg.2025"/>
<dbReference type="NCBIfam" id="TIGR01726">
    <property type="entry name" value="HEQRo_perm_3TM"/>
    <property type="match status" value="1"/>
</dbReference>
<evidence type="ECO:0000256" key="3">
    <source>
        <dbReference type="ARBA" id="ARBA00022475"/>
    </source>
</evidence>
<evidence type="ECO:0000256" key="7">
    <source>
        <dbReference type="ARBA" id="ARBA00023136"/>
    </source>
</evidence>
<feature type="transmembrane region" description="Helical" evidence="8">
    <location>
        <begin position="20"/>
        <end position="43"/>
    </location>
</feature>
<dbReference type="Gene3D" id="1.10.3720.10">
    <property type="entry name" value="MetI-like"/>
    <property type="match status" value="1"/>
</dbReference>
<feature type="transmembrane region" description="Helical" evidence="8">
    <location>
        <begin position="55"/>
        <end position="76"/>
    </location>
</feature>
<evidence type="ECO:0000256" key="4">
    <source>
        <dbReference type="ARBA" id="ARBA00022692"/>
    </source>
</evidence>
<proteinExistence type="inferred from homology"/>
<sequence>MNWHYIVSILPALLSGTQTTLIIFITTLVLSIPLGIVVSIGLRSGWRPLQWVLNAYVWLMRGTPLLLQLIFIFYGLPMVSIYFDRMSAVFLAFVLNYAAYFAEIFRGGLQGIPQGQYDAAKVLKLTPLQTFRLVVLPQVVKSVIPAVGNEVINLVKDSSLVYVLGIGDLLRAGNIAAARDVTLIPLVLVGIVYLALTALLTWGLRSLEKHYAYYR</sequence>
<organism evidence="10 11">
    <name type="scientific">Schleiferilactobacillus harbinensis DSM 16991</name>
    <dbReference type="NCBI Taxonomy" id="1122147"/>
    <lineage>
        <taxon>Bacteria</taxon>
        <taxon>Bacillati</taxon>
        <taxon>Bacillota</taxon>
        <taxon>Bacilli</taxon>
        <taxon>Lactobacillales</taxon>
        <taxon>Lactobacillaceae</taxon>
        <taxon>Schleiferilactobacillus</taxon>
    </lineage>
</organism>
<name>A0A0R1XKL9_9LACO</name>
<dbReference type="eggNOG" id="COG0765">
    <property type="taxonomic scope" value="Bacteria"/>
</dbReference>
<dbReference type="AlphaFoldDB" id="A0A0R1XKL9"/>
<dbReference type="InterPro" id="IPR010065">
    <property type="entry name" value="AA_ABC_transptr_permease_3TM"/>
</dbReference>
<dbReference type="FunFam" id="1.10.3720.10:FF:000006">
    <property type="entry name" value="Glutamate/aspartate ABC transporter, permease protein GltK"/>
    <property type="match status" value="1"/>
</dbReference>
<evidence type="ECO:0000313" key="10">
    <source>
        <dbReference type="EMBL" id="KRM28491.1"/>
    </source>
</evidence>
<feature type="transmembrane region" description="Helical" evidence="8">
    <location>
        <begin position="82"/>
        <end position="102"/>
    </location>
</feature>
<comment type="caution">
    <text evidence="10">The sequence shown here is derived from an EMBL/GenBank/DDBJ whole genome shotgun (WGS) entry which is preliminary data.</text>
</comment>
<dbReference type="Pfam" id="PF00528">
    <property type="entry name" value="BPD_transp_1"/>
    <property type="match status" value="1"/>
</dbReference>
<evidence type="ECO:0000256" key="2">
    <source>
        <dbReference type="ARBA" id="ARBA00022448"/>
    </source>
</evidence>
<evidence type="ECO:0000256" key="8">
    <source>
        <dbReference type="RuleBase" id="RU363032"/>
    </source>
</evidence>
<dbReference type="GO" id="GO:0043190">
    <property type="term" value="C:ATP-binding cassette (ABC) transporter complex"/>
    <property type="evidence" value="ECO:0007669"/>
    <property type="project" value="InterPro"/>
</dbReference>
<keyword evidence="6 8" id="KW-1133">Transmembrane helix</keyword>
<dbReference type="CDD" id="cd06261">
    <property type="entry name" value="TM_PBP2"/>
    <property type="match status" value="1"/>
</dbReference>
<dbReference type="Proteomes" id="UP000050949">
    <property type="component" value="Unassembled WGS sequence"/>
</dbReference>
<evidence type="ECO:0000259" key="9">
    <source>
        <dbReference type="PROSITE" id="PS50928"/>
    </source>
</evidence>
<dbReference type="InterPro" id="IPR035906">
    <property type="entry name" value="MetI-like_sf"/>
</dbReference>
<comment type="similarity">
    <text evidence="8">Belongs to the binding-protein-dependent transport system permease family.</text>
</comment>
<dbReference type="InterPro" id="IPR043429">
    <property type="entry name" value="ArtM/GltK/GlnP/TcyL/YhdX-like"/>
</dbReference>
<dbReference type="PANTHER" id="PTHR30614">
    <property type="entry name" value="MEMBRANE COMPONENT OF AMINO ACID ABC TRANSPORTER"/>
    <property type="match status" value="1"/>
</dbReference>
<protein>
    <submittedName>
        <fullName evidence="10">Glutamine ABC transporter, permease protein</fullName>
    </submittedName>
</protein>
<evidence type="ECO:0000256" key="5">
    <source>
        <dbReference type="ARBA" id="ARBA00022970"/>
    </source>
</evidence>
<dbReference type="GO" id="GO:0022857">
    <property type="term" value="F:transmembrane transporter activity"/>
    <property type="evidence" value="ECO:0007669"/>
    <property type="project" value="InterPro"/>
</dbReference>
<dbReference type="PROSITE" id="PS50928">
    <property type="entry name" value="ABC_TM1"/>
    <property type="match status" value="1"/>
</dbReference>
<evidence type="ECO:0000256" key="6">
    <source>
        <dbReference type="ARBA" id="ARBA00022989"/>
    </source>
</evidence>
<gene>
    <name evidence="10" type="ORF">FC91_GL001956</name>
</gene>
<dbReference type="OrthoDB" id="9805999at2"/>
<keyword evidence="2 8" id="KW-0813">Transport</keyword>
<keyword evidence="4 8" id="KW-0812">Transmembrane</keyword>
<reference evidence="10 11" key="1">
    <citation type="journal article" date="2015" name="Genome Announc.">
        <title>Expanding the biotechnology potential of lactobacilli through comparative genomics of 213 strains and associated genera.</title>
        <authorList>
            <person name="Sun Z."/>
            <person name="Harris H.M."/>
            <person name="McCann A."/>
            <person name="Guo C."/>
            <person name="Argimon S."/>
            <person name="Zhang W."/>
            <person name="Yang X."/>
            <person name="Jeffery I.B."/>
            <person name="Cooney J.C."/>
            <person name="Kagawa T.F."/>
            <person name="Liu W."/>
            <person name="Song Y."/>
            <person name="Salvetti E."/>
            <person name="Wrobel A."/>
            <person name="Rasinkangas P."/>
            <person name="Parkhill J."/>
            <person name="Rea M.C."/>
            <person name="O'Sullivan O."/>
            <person name="Ritari J."/>
            <person name="Douillard F.P."/>
            <person name="Paul Ross R."/>
            <person name="Yang R."/>
            <person name="Briner A.E."/>
            <person name="Felis G.E."/>
            <person name="de Vos W.M."/>
            <person name="Barrangou R."/>
            <person name="Klaenhammer T.R."/>
            <person name="Caufield P.W."/>
            <person name="Cui Y."/>
            <person name="Zhang H."/>
            <person name="O'Toole P.W."/>
        </authorList>
    </citation>
    <scope>NUCLEOTIDE SEQUENCE [LARGE SCALE GENOMIC DNA]</scope>
    <source>
        <strain evidence="10 11">DSM 16991</strain>
    </source>
</reference>